<dbReference type="GO" id="GO:0030151">
    <property type="term" value="F:molybdenum ion binding"/>
    <property type="evidence" value="ECO:0007669"/>
    <property type="project" value="InterPro"/>
</dbReference>
<dbReference type="AlphaFoldDB" id="A0A2A4FMX0"/>
<gene>
    <name evidence="2" type="ORF">BZL54_02355</name>
</gene>
<dbReference type="GeneID" id="69004936"/>
<name>A0A2A4FMX0_9BURK</name>
<evidence type="ECO:0000259" key="1">
    <source>
        <dbReference type="PROSITE" id="PS51340"/>
    </source>
</evidence>
<comment type="caution">
    <text evidence="2">The sequence shown here is derived from an EMBL/GenBank/DDBJ whole genome shotgun (WGS) entry which is preliminary data.</text>
</comment>
<dbReference type="Proteomes" id="UP000217994">
    <property type="component" value="Unassembled WGS sequence"/>
</dbReference>
<dbReference type="Gene3D" id="2.40.33.20">
    <property type="entry name" value="PK beta-barrel domain-like"/>
    <property type="match status" value="1"/>
</dbReference>
<sequence>MRYYRVICPGTIQPGDAIALVERQTNRFSIDQFWQVQLAHRPSVDDLDALRTKHLSGDAMSRSRSPRNCQDFF</sequence>
<reference evidence="2 3" key="1">
    <citation type="submission" date="2017-01" db="EMBL/GenBank/DDBJ databases">
        <title>Whole-Genome Shotgun Sequencing of Two beta-Proteobacterial Species in Search of the Bulgecin Biosynthetic Cluster.</title>
        <authorList>
            <person name="Horsman M.E."/>
            <person name="Marous D.R."/>
            <person name="Li R."/>
            <person name="Oliver R.A."/>
            <person name="Byun B."/>
            <person name="Emrich S.J."/>
            <person name="Boggess B."/>
            <person name="Townsend C.A."/>
            <person name="Mobashery S."/>
        </authorList>
    </citation>
    <scope>NUCLEOTIDE SEQUENCE [LARGE SCALE GENOMIC DNA]</scope>
    <source>
        <strain evidence="2 3">ATCC 31433</strain>
    </source>
</reference>
<evidence type="ECO:0000313" key="3">
    <source>
        <dbReference type="Proteomes" id="UP000217994"/>
    </source>
</evidence>
<proteinExistence type="predicted"/>
<dbReference type="EMBL" id="MTZU01000007">
    <property type="protein sequence ID" value="PCE34010.1"/>
    <property type="molecule type" value="Genomic_DNA"/>
</dbReference>
<feature type="domain" description="MOSC" evidence="1">
    <location>
        <begin position="1"/>
        <end position="21"/>
    </location>
</feature>
<dbReference type="SUPFAM" id="SSF50800">
    <property type="entry name" value="PK beta-barrel domain-like"/>
    <property type="match status" value="1"/>
</dbReference>
<dbReference type="GO" id="GO:0030170">
    <property type="term" value="F:pyridoxal phosphate binding"/>
    <property type="evidence" value="ECO:0007669"/>
    <property type="project" value="InterPro"/>
</dbReference>
<dbReference type="RefSeq" id="WP_084907986.1">
    <property type="nucleotide sequence ID" value="NZ_CP020738.1"/>
</dbReference>
<accession>A0A2A4FMX0</accession>
<dbReference type="InterPro" id="IPR005302">
    <property type="entry name" value="MoCF_Sase_C"/>
</dbReference>
<dbReference type="InterPro" id="IPR011037">
    <property type="entry name" value="Pyrv_Knase-like_insert_dom_sf"/>
</dbReference>
<dbReference type="PROSITE" id="PS51340">
    <property type="entry name" value="MOSC"/>
    <property type="match status" value="1"/>
</dbReference>
<evidence type="ECO:0000313" key="2">
    <source>
        <dbReference type="EMBL" id="PCE34010.1"/>
    </source>
</evidence>
<protein>
    <recommendedName>
        <fullName evidence="1">MOSC domain-containing protein</fullName>
    </recommendedName>
</protein>
<organism evidence="2 3">
    <name type="scientific">Burkholderia ubonensis subsp. mesacidophila</name>
    <dbReference type="NCBI Taxonomy" id="265293"/>
    <lineage>
        <taxon>Bacteria</taxon>
        <taxon>Pseudomonadati</taxon>
        <taxon>Pseudomonadota</taxon>
        <taxon>Betaproteobacteria</taxon>
        <taxon>Burkholderiales</taxon>
        <taxon>Burkholderiaceae</taxon>
        <taxon>Burkholderia</taxon>
        <taxon>Burkholderia cepacia complex</taxon>
    </lineage>
</organism>
<dbReference type="GO" id="GO:0003824">
    <property type="term" value="F:catalytic activity"/>
    <property type="evidence" value="ECO:0007669"/>
    <property type="project" value="InterPro"/>
</dbReference>